<protein>
    <recommendedName>
        <fullName evidence="1">DUF8042 domain-containing protein</fullName>
    </recommendedName>
</protein>
<sequence length="125" mass="14853">MTEVKEETIELMKKYLTMLQGVDEALQYISINTDIEGSAFPQVPQIFEDTLEALQQMNSAHEIFQKEIDVKTEAQEFDEFVQILSYWNQMQTNSEKQQLIQDQAFPKFNVFKKHIEKRLNEYVMH</sequence>
<feature type="domain" description="DUF8042" evidence="1">
    <location>
        <begin position="6"/>
        <end position="120"/>
    </location>
</feature>
<evidence type="ECO:0000313" key="3">
    <source>
        <dbReference type="Proteomes" id="UP000297975"/>
    </source>
</evidence>
<reference evidence="2 3" key="1">
    <citation type="submission" date="2019-03" db="EMBL/GenBank/DDBJ databases">
        <authorList>
            <person name="He R.-H."/>
        </authorList>
    </citation>
    <scope>NUCLEOTIDE SEQUENCE [LARGE SCALE GENOMIC DNA]</scope>
    <source>
        <strain evidence="3">SH 714</strain>
    </source>
</reference>
<dbReference type="RefSeq" id="WP_134338728.1">
    <property type="nucleotide sequence ID" value="NZ_SOPW01000002.1"/>
</dbReference>
<accession>A0A4Y8IU60</accession>
<dbReference type="Pfam" id="PF26154">
    <property type="entry name" value="DUF8042"/>
    <property type="match status" value="1"/>
</dbReference>
<name>A0A4Y8IU60_9BACI</name>
<dbReference type="Proteomes" id="UP000297975">
    <property type="component" value="Unassembled WGS sequence"/>
</dbReference>
<evidence type="ECO:0000259" key="1">
    <source>
        <dbReference type="Pfam" id="PF26154"/>
    </source>
</evidence>
<organism evidence="2 3">
    <name type="scientific">Filobacillus milosensis</name>
    <dbReference type="NCBI Taxonomy" id="94137"/>
    <lineage>
        <taxon>Bacteria</taxon>
        <taxon>Bacillati</taxon>
        <taxon>Bacillota</taxon>
        <taxon>Bacilli</taxon>
        <taxon>Bacillales</taxon>
        <taxon>Bacillaceae</taxon>
        <taxon>Filobacillus</taxon>
    </lineage>
</organism>
<dbReference type="EMBL" id="SOPW01000002">
    <property type="protein sequence ID" value="TFB24370.1"/>
    <property type="molecule type" value="Genomic_DNA"/>
</dbReference>
<comment type="caution">
    <text evidence="2">The sequence shown here is derived from an EMBL/GenBank/DDBJ whole genome shotgun (WGS) entry which is preliminary data.</text>
</comment>
<keyword evidence="3" id="KW-1185">Reference proteome</keyword>
<evidence type="ECO:0000313" key="2">
    <source>
        <dbReference type="EMBL" id="TFB24370.1"/>
    </source>
</evidence>
<dbReference type="AlphaFoldDB" id="A0A4Y8IU60"/>
<gene>
    <name evidence="2" type="ORF">E3U55_02390</name>
</gene>
<proteinExistence type="predicted"/>
<dbReference type="InterPro" id="IPR058355">
    <property type="entry name" value="DUF8042"/>
</dbReference>